<organism evidence="4 5">
    <name type="scientific">Acidovorax bellezanensis</name>
    <dbReference type="NCBI Taxonomy" id="2976702"/>
    <lineage>
        <taxon>Bacteria</taxon>
        <taxon>Pseudomonadati</taxon>
        <taxon>Pseudomonadota</taxon>
        <taxon>Betaproteobacteria</taxon>
        <taxon>Burkholderiales</taxon>
        <taxon>Comamonadaceae</taxon>
        <taxon>Acidovorax</taxon>
    </lineage>
</organism>
<dbReference type="PANTHER" id="PTHR43877">
    <property type="entry name" value="AMINOALKYLPHOSPHONATE N-ACETYLTRANSFERASE-RELATED-RELATED"/>
    <property type="match status" value="1"/>
</dbReference>
<keyword evidence="1" id="KW-0808">Transferase</keyword>
<dbReference type="Proteomes" id="UP001525968">
    <property type="component" value="Unassembled WGS sequence"/>
</dbReference>
<keyword evidence="5" id="KW-1185">Reference proteome</keyword>
<proteinExistence type="predicted"/>
<feature type="domain" description="N-acetyltransferase" evidence="3">
    <location>
        <begin position="2"/>
        <end position="166"/>
    </location>
</feature>
<dbReference type="RefSeq" id="WP_261501162.1">
    <property type="nucleotide sequence ID" value="NZ_JAODYH010000007.1"/>
</dbReference>
<dbReference type="InterPro" id="IPR016181">
    <property type="entry name" value="Acyl_CoA_acyltransferase"/>
</dbReference>
<keyword evidence="2" id="KW-0012">Acyltransferase</keyword>
<evidence type="ECO:0000259" key="3">
    <source>
        <dbReference type="PROSITE" id="PS51186"/>
    </source>
</evidence>
<name>A0ABT2PN65_9BURK</name>
<evidence type="ECO:0000313" key="5">
    <source>
        <dbReference type="Proteomes" id="UP001525968"/>
    </source>
</evidence>
<gene>
    <name evidence="4" type="ORF">N0K08_14810</name>
</gene>
<accession>A0ABT2PN65</accession>
<evidence type="ECO:0000313" key="4">
    <source>
        <dbReference type="EMBL" id="MCT9811914.1"/>
    </source>
</evidence>
<dbReference type="Pfam" id="PF00583">
    <property type="entry name" value="Acetyltransf_1"/>
    <property type="match status" value="1"/>
</dbReference>
<reference evidence="4 5" key="1">
    <citation type="submission" date="2022-09" db="EMBL/GenBank/DDBJ databases">
        <title>Draft genome of isolate Be4.</title>
        <authorList>
            <person name="Sanchez-Castro I."/>
            <person name="Martinez-Rodriguez P."/>
            <person name="Descostes M."/>
            <person name="Merroun M."/>
        </authorList>
    </citation>
    <scope>NUCLEOTIDE SEQUENCE [LARGE SCALE GENOMIC DNA]</scope>
    <source>
        <strain evidence="4 5">Be4</strain>
    </source>
</reference>
<comment type="caution">
    <text evidence="4">The sequence shown here is derived from an EMBL/GenBank/DDBJ whole genome shotgun (WGS) entry which is preliminary data.</text>
</comment>
<dbReference type="SUPFAM" id="SSF55729">
    <property type="entry name" value="Acyl-CoA N-acyltransferases (Nat)"/>
    <property type="match status" value="1"/>
</dbReference>
<dbReference type="EMBL" id="JAODYH010000007">
    <property type="protein sequence ID" value="MCT9811914.1"/>
    <property type="molecule type" value="Genomic_DNA"/>
</dbReference>
<sequence length="166" mass="17918">MISVRPITPQEWSTYRDLRLRALRDAPDAFGSTYAAEVSRTDEAWAERIAGATSSGKDQVFFALHGDQACGLVWCQQSAAEPGMADLYQMWVAPEARGLGAGQALLQAALAWARQTGMRHVRLGVTAADSPAMRLYRSQGFVPAGPLAPLREDSPLMAQAMALKLG</sequence>
<dbReference type="Gene3D" id="3.40.630.30">
    <property type="match status" value="1"/>
</dbReference>
<dbReference type="PROSITE" id="PS51186">
    <property type="entry name" value="GNAT"/>
    <property type="match status" value="1"/>
</dbReference>
<evidence type="ECO:0000256" key="1">
    <source>
        <dbReference type="ARBA" id="ARBA00022679"/>
    </source>
</evidence>
<dbReference type="InterPro" id="IPR000182">
    <property type="entry name" value="GNAT_dom"/>
</dbReference>
<protein>
    <submittedName>
        <fullName evidence="4">GNAT family N-acetyltransferase</fullName>
    </submittedName>
</protein>
<dbReference type="PANTHER" id="PTHR43877:SF2">
    <property type="entry name" value="AMINOALKYLPHOSPHONATE N-ACETYLTRANSFERASE-RELATED"/>
    <property type="match status" value="1"/>
</dbReference>
<evidence type="ECO:0000256" key="2">
    <source>
        <dbReference type="ARBA" id="ARBA00023315"/>
    </source>
</evidence>
<dbReference type="InterPro" id="IPR050832">
    <property type="entry name" value="Bact_Acetyltransf"/>
</dbReference>